<feature type="binding site" evidence="8">
    <location>
        <position position="569"/>
    </location>
    <ligand>
        <name>ATP</name>
        <dbReference type="ChEBI" id="CHEBI:30616"/>
    </ligand>
</feature>
<dbReference type="RefSeq" id="WP_184394892.1">
    <property type="nucleotide sequence ID" value="NZ_BAAAJD010000064.1"/>
</dbReference>
<evidence type="ECO:0000256" key="9">
    <source>
        <dbReference type="RuleBase" id="RU003800"/>
    </source>
</evidence>
<keyword evidence="4 8" id="KW-0547">Nucleotide-binding</keyword>
<keyword evidence="1 8" id="KW-0597">Phosphoprotein</keyword>
<dbReference type="GO" id="GO:0009358">
    <property type="term" value="C:polyphosphate kinase complex"/>
    <property type="evidence" value="ECO:0007669"/>
    <property type="project" value="InterPro"/>
</dbReference>
<comment type="cofactor">
    <cofactor evidence="8">
        <name>Mg(2+)</name>
        <dbReference type="ChEBI" id="CHEBI:18420"/>
    </cofactor>
</comment>
<dbReference type="PANTHER" id="PTHR30218">
    <property type="entry name" value="POLYPHOSPHATE KINASE"/>
    <property type="match status" value="1"/>
</dbReference>
<keyword evidence="2 8" id="KW-0808">Transferase</keyword>
<keyword evidence="3 8" id="KW-0479">Metal-binding</keyword>
<evidence type="ECO:0000256" key="2">
    <source>
        <dbReference type="ARBA" id="ARBA00022679"/>
    </source>
</evidence>
<name>A0A7W8QQH6_9ACTN</name>
<dbReference type="InterPro" id="IPR025198">
    <property type="entry name" value="PPK_N_dom"/>
</dbReference>
<dbReference type="SUPFAM" id="SSF56024">
    <property type="entry name" value="Phospholipase D/nuclease"/>
    <property type="match status" value="2"/>
</dbReference>
<dbReference type="Pfam" id="PF13090">
    <property type="entry name" value="PP_kinase_C"/>
    <property type="match status" value="1"/>
</dbReference>
<dbReference type="InterPro" id="IPR024953">
    <property type="entry name" value="PP_kinase_middle"/>
</dbReference>
<reference evidence="14 15" key="1">
    <citation type="submission" date="2020-08" db="EMBL/GenBank/DDBJ databases">
        <title>Sequencing the genomes of 1000 actinobacteria strains.</title>
        <authorList>
            <person name="Klenk H.-P."/>
        </authorList>
    </citation>
    <scope>NUCLEOTIDE SEQUENCE [LARGE SCALE GENOMIC DNA]</scope>
    <source>
        <strain evidence="14 15">DSM 44551</strain>
    </source>
</reference>
<evidence type="ECO:0000256" key="4">
    <source>
        <dbReference type="ARBA" id="ARBA00022741"/>
    </source>
</evidence>
<dbReference type="EMBL" id="JACHDB010000001">
    <property type="protein sequence ID" value="MBB5434354.1"/>
    <property type="molecule type" value="Genomic_DNA"/>
</dbReference>
<dbReference type="CDD" id="cd09168">
    <property type="entry name" value="PLDc_PaPPK1_C2_like"/>
    <property type="match status" value="1"/>
</dbReference>
<feature type="domain" description="Polyphosphate kinase C-terminal" evidence="13">
    <location>
        <begin position="335"/>
        <end position="501"/>
    </location>
</feature>
<dbReference type="GO" id="GO:0006799">
    <property type="term" value="P:polyphosphate biosynthetic process"/>
    <property type="evidence" value="ECO:0007669"/>
    <property type="project" value="UniProtKB-UniRule"/>
</dbReference>
<dbReference type="CDD" id="cd09165">
    <property type="entry name" value="PLDc_PaPPK1_C1_like"/>
    <property type="match status" value="1"/>
</dbReference>
<keyword evidence="6 8" id="KW-0067">ATP-binding</keyword>
<dbReference type="HAMAP" id="MF_00347">
    <property type="entry name" value="Polyphosphate_kinase"/>
    <property type="match status" value="1"/>
</dbReference>
<accession>A0A7W8QQH6</accession>
<dbReference type="Gene3D" id="1.20.58.310">
    <property type="entry name" value="Polyphosphate kinase N-terminal domain"/>
    <property type="match status" value="1"/>
</dbReference>
<dbReference type="NCBIfam" id="NF003921">
    <property type="entry name" value="PRK05443.2-2"/>
    <property type="match status" value="1"/>
</dbReference>
<dbReference type="InterPro" id="IPR036832">
    <property type="entry name" value="PPK_N_dom_sf"/>
</dbReference>
<evidence type="ECO:0000256" key="7">
    <source>
        <dbReference type="ARBA" id="ARBA00022842"/>
    </source>
</evidence>
<evidence type="ECO:0000256" key="8">
    <source>
        <dbReference type="HAMAP-Rule" id="MF_00347"/>
    </source>
</evidence>
<feature type="binding site" evidence="8">
    <location>
        <position position="473"/>
    </location>
    <ligand>
        <name>ATP</name>
        <dbReference type="ChEBI" id="CHEBI:30616"/>
    </ligand>
</feature>
<organism evidence="14 15">
    <name type="scientific">Nocardiopsis composta</name>
    <dbReference type="NCBI Taxonomy" id="157465"/>
    <lineage>
        <taxon>Bacteria</taxon>
        <taxon>Bacillati</taxon>
        <taxon>Actinomycetota</taxon>
        <taxon>Actinomycetes</taxon>
        <taxon>Streptosporangiales</taxon>
        <taxon>Nocardiopsidaceae</taxon>
        <taxon>Nocardiopsis</taxon>
    </lineage>
</organism>
<comment type="caution">
    <text evidence="14">The sequence shown here is derived from an EMBL/GenBank/DDBJ whole genome shotgun (WGS) entry which is preliminary data.</text>
</comment>
<dbReference type="NCBIfam" id="NF003917">
    <property type="entry name" value="PRK05443.1-1"/>
    <property type="match status" value="1"/>
</dbReference>
<feature type="binding site" evidence="8">
    <location>
        <position position="379"/>
    </location>
    <ligand>
        <name>Mg(2+)</name>
        <dbReference type="ChEBI" id="CHEBI:18420"/>
    </ligand>
</feature>
<dbReference type="NCBIfam" id="NF003922">
    <property type="entry name" value="PRK05443.2-3"/>
    <property type="match status" value="1"/>
</dbReference>
<proteinExistence type="inferred from homology"/>
<dbReference type="EC" id="2.7.4.1" evidence="8 9"/>
<dbReference type="GO" id="GO:0008976">
    <property type="term" value="F:polyphosphate kinase activity"/>
    <property type="evidence" value="ECO:0007669"/>
    <property type="project" value="UniProtKB-UniRule"/>
</dbReference>
<dbReference type="InterPro" id="IPR036830">
    <property type="entry name" value="PP_kinase_middle_dom_sf"/>
</dbReference>
<comment type="catalytic activity">
    <reaction evidence="8 9">
        <text>[phosphate](n) + ATP = [phosphate](n+1) + ADP</text>
        <dbReference type="Rhea" id="RHEA:19573"/>
        <dbReference type="Rhea" id="RHEA-COMP:9859"/>
        <dbReference type="Rhea" id="RHEA-COMP:14280"/>
        <dbReference type="ChEBI" id="CHEBI:16838"/>
        <dbReference type="ChEBI" id="CHEBI:30616"/>
        <dbReference type="ChEBI" id="CHEBI:456216"/>
        <dbReference type="EC" id="2.7.4.1"/>
    </reaction>
</comment>
<evidence type="ECO:0000259" key="11">
    <source>
        <dbReference type="Pfam" id="PF13089"/>
    </source>
</evidence>
<feature type="domain" description="Polyphosphate kinase N-terminal" evidence="11">
    <location>
        <begin position="20"/>
        <end position="126"/>
    </location>
</feature>
<comment type="function">
    <text evidence="8 9">Catalyzes the reversible transfer of the terminal phosphate of ATP to form a long-chain polyphosphate (polyP).</text>
</comment>
<evidence type="ECO:0000256" key="3">
    <source>
        <dbReference type="ARBA" id="ARBA00022723"/>
    </source>
</evidence>
<evidence type="ECO:0000313" key="14">
    <source>
        <dbReference type="EMBL" id="MBB5434354.1"/>
    </source>
</evidence>
<dbReference type="SUPFAM" id="SSF140356">
    <property type="entry name" value="PPK N-terminal domain-like"/>
    <property type="match status" value="1"/>
</dbReference>
<protein>
    <recommendedName>
        <fullName evidence="8 9">Polyphosphate kinase</fullName>
        <ecNumber evidence="8 9">2.7.4.1</ecNumber>
    </recommendedName>
    <alternativeName>
        <fullName evidence="8">ATP-polyphosphate phosphotransferase</fullName>
    </alternativeName>
    <alternativeName>
        <fullName evidence="8">Polyphosphoric acid kinase</fullName>
    </alternativeName>
</protein>
<sequence length="695" mass="77768">MSGRAVVMGEEAAALPEGRFLDREEGWLRFNQRVLELAEDAAMPLLERVRFLAIFASNLDEFFMVRVAGLKRRLATGLAVPSPSGHHPKELLERISEVSQELMQRHARTFHDAIAPALADAGIRILRWEELGDTDRERMHRFFRRAVYPVLTPFAVDPAHPFPYISGRSLNLAVTVRDPRTGRTAFARIKVPSALHRFIRLEGDNFVPVEDVIAAHLPQLFAGMDVLEHHAFRVTRNADLEVDEDETDDLVQSLENELLRRRFGPLVRLEVEESITDEVLDILCSELGAEDKEVYRVPGPLNLAGLDLIADLDRPELSFSPMVPVEPPGLDRGDLFAAIDEGELLVHHPYESFATTIERFLALAATDPSVVAIKQTLYRTSGDSPIVQSLIEAALAGKEVVVLVEIKARFDEQNNIAWARKLEEAGAHVVYGVVGLKTHCKLALVVRRDENGVLRRYCHVGTGNYNPSTARIYEDFGLFSTDPEVGEDLSDLFNRLTGFSRKVHYRRLMVAPDGLRTGLTARIDREVAAAADGRPARIRIKVNSLVDEEVIDALYRASQAGVPVDLWVRGSCVLRPGLPGLSENIRVRSILGRFLEHSRVFAFENGGDPEVWLGSADLMPRNLDRRVEALIRVAHPEHRDRLVELLDAAMDERTSSWHLAAGGDWTRHTRDADGAPLRDLQSSLRGDRHLRAFDG</sequence>
<evidence type="ECO:0000256" key="5">
    <source>
        <dbReference type="ARBA" id="ARBA00022777"/>
    </source>
</evidence>
<dbReference type="SUPFAM" id="SSF143724">
    <property type="entry name" value="PHP14-like"/>
    <property type="match status" value="1"/>
</dbReference>
<dbReference type="GO" id="GO:0046872">
    <property type="term" value="F:metal ion binding"/>
    <property type="evidence" value="ECO:0007669"/>
    <property type="project" value="UniProtKB-KW"/>
</dbReference>
<keyword evidence="15" id="KW-1185">Reference proteome</keyword>
<dbReference type="AlphaFoldDB" id="A0A7W8QQH6"/>
<evidence type="ECO:0000259" key="10">
    <source>
        <dbReference type="Pfam" id="PF02503"/>
    </source>
</evidence>
<comment type="PTM">
    <text evidence="8 9">An intermediate of this reaction is the autophosphorylated ppk in which a phosphate is covalently linked to a histidine residue through a N-P bond.</text>
</comment>
<feature type="domain" description="Polyphosphate kinase middle" evidence="10">
    <location>
        <begin position="135"/>
        <end position="306"/>
    </location>
</feature>
<dbReference type="Gene3D" id="3.30.1840.10">
    <property type="entry name" value="Polyphosphate kinase middle domain"/>
    <property type="match status" value="1"/>
</dbReference>
<evidence type="ECO:0000313" key="15">
    <source>
        <dbReference type="Proteomes" id="UP000572635"/>
    </source>
</evidence>
<dbReference type="InterPro" id="IPR003414">
    <property type="entry name" value="PP_kinase"/>
</dbReference>
<evidence type="ECO:0000259" key="13">
    <source>
        <dbReference type="Pfam" id="PF17941"/>
    </source>
</evidence>
<dbReference type="Pfam" id="PF02503">
    <property type="entry name" value="PP_kinase"/>
    <property type="match status" value="1"/>
</dbReference>
<evidence type="ECO:0000256" key="6">
    <source>
        <dbReference type="ARBA" id="ARBA00022840"/>
    </source>
</evidence>
<dbReference type="NCBIfam" id="NF003918">
    <property type="entry name" value="PRK05443.1-2"/>
    <property type="match status" value="1"/>
</dbReference>
<feature type="binding site" evidence="8">
    <location>
        <position position="597"/>
    </location>
    <ligand>
        <name>ATP</name>
        <dbReference type="ChEBI" id="CHEBI:30616"/>
    </ligand>
</feature>
<feature type="binding site" evidence="8">
    <location>
        <position position="409"/>
    </location>
    <ligand>
        <name>Mg(2+)</name>
        <dbReference type="ChEBI" id="CHEBI:18420"/>
    </ligand>
</feature>
<dbReference type="Pfam" id="PF13089">
    <property type="entry name" value="PP_kinase_N"/>
    <property type="match status" value="1"/>
</dbReference>
<comment type="similarity">
    <text evidence="8 9">Belongs to the polyphosphate kinase 1 (PPK1) family.</text>
</comment>
<dbReference type="Gene3D" id="3.30.870.10">
    <property type="entry name" value="Endonuclease Chain A"/>
    <property type="match status" value="2"/>
</dbReference>
<dbReference type="GO" id="GO:0005524">
    <property type="term" value="F:ATP binding"/>
    <property type="evidence" value="ECO:0007669"/>
    <property type="project" value="UniProtKB-KW"/>
</dbReference>
<dbReference type="PIRSF" id="PIRSF015589">
    <property type="entry name" value="PP_kinase"/>
    <property type="match status" value="1"/>
</dbReference>
<dbReference type="PANTHER" id="PTHR30218:SF0">
    <property type="entry name" value="POLYPHOSPHATE KINASE"/>
    <property type="match status" value="1"/>
</dbReference>
<keyword evidence="5 8" id="KW-0418">Kinase</keyword>
<gene>
    <name evidence="8" type="primary">ppk</name>
    <name evidence="14" type="ORF">HDA36_004438</name>
</gene>
<feature type="domain" description="Polyphosphate kinase C-terminal" evidence="12">
    <location>
        <begin position="508"/>
        <end position="671"/>
    </location>
</feature>
<feature type="active site" description="Phosphohistidine intermediate" evidence="8">
    <location>
        <position position="439"/>
    </location>
</feature>
<dbReference type="Pfam" id="PF17941">
    <property type="entry name" value="PP_kinase_C_1"/>
    <property type="match status" value="1"/>
</dbReference>
<dbReference type="Proteomes" id="UP000572635">
    <property type="component" value="Unassembled WGS sequence"/>
</dbReference>
<dbReference type="FunFam" id="3.30.870.10:FF:000001">
    <property type="entry name" value="Polyphosphate kinase"/>
    <property type="match status" value="1"/>
</dbReference>
<evidence type="ECO:0000256" key="1">
    <source>
        <dbReference type="ARBA" id="ARBA00022553"/>
    </source>
</evidence>
<evidence type="ECO:0000259" key="12">
    <source>
        <dbReference type="Pfam" id="PF13090"/>
    </source>
</evidence>
<dbReference type="InterPro" id="IPR025200">
    <property type="entry name" value="PPK_C_dom2"/>
</dbReference>
<keyword evidence="7 8" id="KW-0460">Magnesium</keyword>
<feature type="binding site" evidence="8">
    <location>
        <position position="58"/>
    </location>
    <ligand>
        <name>ATP</name>
        <dbReference type="ChEBI" id="CHEBI:30616"/>
    </ligand>
</feature>
<dbReference type="NCBIfam" id="TIGR03705">
    <property type="entry name" value="poly_P_kin"/>
    <property type="match status" value="1"/>
</dbReference>
<dbReference type="InterPro" id="IPR041108">
    <property type="entry name" value="PP_kinase_C_1"/>
</dbReference>